<dbReference type="AlphaFoldDB" id="A0A4R2RLU4"/>
<comment type="caution">
    <text evidence="2">The sequence shown here is derived from an EMBL/GenBank/DDBJ whole genome shotgun (WGS) entry which is preliminary data.</text>
</comment>
<proteinExistence type="predicted"/>
<evidence type="ECO:0000313" key="3">
    <source>
        <dbReference type="Proteomes" id="UP000294746"/>
    </source>
</evidence>
<dbReference type="EMBL" id="SLXV01000036">
    <property type="protein sequence ID" value="TCP64910.1"/>
    <property type="molecule type" value="Genomic_DNA"/>
</dbReference>
<name>A0A4R2RLU4_9BACL</name>
<dbReference type="RefSeq" id="WP_131849470.1">
    <property type="nucleotide sequence ID" value="NZ_SLXV01000036.1"/>
</dbReference>
<evidence type="ECO:0000313" key="2">
    <source>
        <dbReference type="EMBL" id="TCP64910.1"/>
    </source>
</evidence>
<feature type="compositionally biased region" description="Basic and acidic residues" evidence="1">
    <location>
        <begin position="36"/>
        <end position="45"/>
    </location>
</feature>
<protein>
    <submittedName>
        <fullName evidence="2">Uncharacterized protein</fullName>
    </submittedName>
</protein>
<evidence type="ECO:0000256" key="1">
    <source>
        <dbReference type="SAM" id="MobiDB-lite"/>
    </source>
</evidence>
<reference evidence="2 3" key="1">
    <citation type="submission" date="2019-03" db="EMBL/GenBank/DDBJ databases">
        <title>Genomic Encyclopedia of Type Strains, Phase IV (KMG-IV): sequencing the most valuable type-strain genomes for metagenomic binning, comparative biology and taxonomic classification.</title>
        <authorList>
            <person name="Goeker M."/>
        </authorList>
    </citation>
    <scope>NUCLEOTIDE SEQUENCE [LARGE SCALE GENOMIC DNA]</scope>
    <source>
        <strain evidence="2 3">DSM 46831</strain>
    </source>
</reference>
<dbReference type="Proteomes" id="UP000294746">
    <property type="component" value="Unassembled WGS sequence"/>
</dbReference>
<organism evidence="2 3">
    <name type="scientific">Baia soyae</name>
    <dbReference type="NCBI Taxonomy" id="1544746"/>
    <lineage>
        <taxon>Bacteria</taxon>
        <taxon>Bacillati</taxon>
        <taxon>Bacillota</taxon>
        <taxon>Bacilli</taxon>
        <taxon>Bacillales</taxon>
        <taxon>Thermoactinomycetaceae</taxon>
        <taxon>Baia</taxon>
    </lineage>
</organism>
<accession>A0A4R2RLU4</accession>
<gene>
    <name evidence="2" type="ORF">EDD57_13618</name>
</gene>
<keyword evidence="3" id="KW-1185">Reference proteome</keyword>
<sequence length="81" mass="10086">MTIWIYQRQIEDLHIEIERLEKQEREKQNDFQMATRRGDEPLARQTRQEQLRLNDQIRHLKSELIQTERALWKAQQMEQIQ</sequence>
<dbReference type="OrthoDB" id="2991460at2"/>
<feature type="region of interest" description="Disordered" evidence="1">
    <location>
        <begin position="25"/>
        <end position="45"/>
    </location>
</feature>